<accession>A0A9W6RGP9</accession>
<gene>
    <name evidence="2" type="ORF">Airi01_036850</name>
</gene>
<organism evidence="2 3">
    <name type="scientific">Actinoallomurus iriomotensis</name>
    <dbReference type="NCBI Taxonomy" id="478107"/>
    <lineage>
        <taxon>Bacteria</taxon>
        <taxon>Bacillati</taxon>
        <taxon>Actinomycetota</taxon>
        <taxon>Actinomycetes</taxon>
        <taxon>Streptosporangiales</taxon>
        <taxon>Thermomonosporaceae</taxon>
        <taxon>Actinoallomurus</taxon>
    </lineage>
</organism>
<name>A0A9W6RGP9_9ACTN</name>
<dbReference type="RefSeq" id="WP_285622441.1">
    <property type="nucleotide sequence ID" value="NZ_BSTJ01000004.1"/>
</dbReference>
<dbReference type="EMBL" id="BSTJ01000004">
    <property type="protein sequence ID" value="GLY75418.1"/>
    <property type="molecule type" value="Genomic_DNA"/>
</dbReference>
<feature type="chain" id="PRO_5040878054" evidence="1">
    <location>
        <begin position="20"/>
        <end position="139"/>
    </location>
</feature>
<comment type="caution">
    <text evidence="2">The sequence shown here is derived from an EMBL/GenBank/DDBJ whole genome shotgun (WGS) entry which is preliminary data.</text>
</comment>
<evidence type="ECO:0000313" key="3">
    <source>
        <dbReference type="Proteomes" id="UP001165135"/>
    </source>
</evidence>
<reference evidence="2" key="1">
    <citation type="submission" date="2023-03" db="EMBL/GenBank/DDBJ databases">
        <title>Actinoallomurus iriomotensis NBRC 103681.</title>
        <authorList>
            <person name="Ichikawa N."/>
            <person name="Sato H."/>
            <person name="Tonouchi N."/>
        </authorList>
    </citation>
    <scope>NUCLEOTIDE SEQUENCE</scope>
    <source>
        <strain evidence="2">NBRC 103681</strain>
    </source>
</reference>
<proteinExistence type="predicted"/>
<keyword evidence="1" id="KW-0732">Signal</keyword>
<dbReference type="Gene3D" id="2.60.120.260">
    <property type="entry name" value="Galactose-binding domain-like"/>
    <property type="match status" value="1"/>
</dbReference>
<dbReference type="Proteomes" id="UP001165135">
    <property type="component" value="Unassembled WGS sequence"/>
</dbReference>
<evidence type="ECO:0000256" key="1">
    <source>
        <dbReference type="SAM" id="SignalP"/>
    </source>
</evidence>
<sequence>MTNLRRALAVAPMAAIAPAAPPFVAAHGQAAESRCAGPIRSSSVMRIDSCDDATRIIDKAAHLVPRPAQVAWQRNGIAAFICFGMESPRRLTAVTTIGYSRVLTLTAPVTTSRLRVRVEQSRAVPYVTSLGLHLTAPPP</sequence>
<dbReference type="AlphaFoldDB" id="A0A9W6RGP9"/>
<protein>
    <submittedName>
        <fullName evidence="2">Uncharacterized protein</fullName>
    </submittedName>
</protein>
<feature type="signal peptide" evidence="1">
    <location>
        <begin position="1"/>
        <end position="19"/>
    </location>
</feature>
<evidence type="ECO:0000313" key="2">
    <source>
        <dbReference type="EMBL" id="GLY75418.1"/>
    </source>
</evidence>